<keyword evidence="2" id="KW-1185">Reference proteome</keyword>
<feature type="domain" description="N-acetyltransferase" evidence="1">
    <location>
        <begin position="4"/>
        <end position="142"/>
    </location>
</feature>
<dbReference type="GO" id="GO:0016747">
    <property type="term" value="F:acyltransferase activity, transferring groups other than amino-acyl groups"/>
    <property type="evidence" value="ECO:0007669"/>
    <property type="project" value="InterPro"/>
</dbReference>
<dbReference type="Pfam" id="PF00583">
    <property type="entry name" value="Acetyltransf_1"/>
    <property type="match status" value="1"/>
</dbReference>
<dbReference type="WBParaSite" id="PgR090_g016_t01">
    <property type="protein sequence ID" value="PgR090_g016_t01"/>
    <property type="gene ID" value="PgR090_g016"/>
</dbReference>
<dbReference type="InterPro" id="IPR041496">
    <property type="entry name" value="YitH/HolE_GNAT"/>
</dbReference>
<protein>
    <submittedName>
        <fullName evidence="3 4">N-acetyltransferase domain-containing protein</fullName>
    </submittedName>
</protein>
<dbReference type="PANTHER" id="PTHR47237">
    <property type="entry name" value="SLL0310 PROTEIN"/>
    <property type="match status" value="1"/>
</dbReference>
<dbReference type="InterPro" id="IPR000182">
    <property type="entry name" value="GNAT_dom"/>
</dbReference>
<dbReference type="WBParaSite" id="PgR090_g016_t04">
    <property type="protein sequence ID" value="PgR090_g016_t04"/>
    <property type="gene ID" value="PgR090_g016"/>
</dbReference>
<dbReference type="Gene3D" id="3.40.630.30">
    <property type="match status" value="1"/>
</dbReference>
<evidence type="ECO:0000313" key="3">
    <source>
        <dbReference type="WBParaSite" id="PgR090_g016_t01"/>
    </source>
</evidence>
<dbReference type="AlphaFoldDB" id="A0A915C688"/>
<reference evidence="3 4" key="1">
    <citation type="submission" date="2022-11" db="UniProtKB">
        <authorList>
            <consortium name="WormBaseParasite"/>
        </authorList>
    </citation>
    <scope>IDENTIFICATION</scope>
</reference>
<sequence length="303" mass="34249">MEEIVCLEGTNDDFHILVQLASKYEGWTHSLHDYSALKKALGDNVLLMVAKSRRGEFMGSCMSLVFDDMAFVGYYFVIPECRGKGVGRRLFDSVLTKSMKTMNIGLHSALKMSPIYERCYGFSHYSEWATSILQISSVKPNKIKGMDDNIEVKKANEVTFSELCDYHESITHSRREDFIRFTAVFRDDAICKVIINESGKIIGFGRIRQSHNGSLIIGPIYCDADANFITLFKSLIESYSENIYNSTSITMRSPSIKTAQITSLLCDAAETVEISKLQPQFTKCVPRHDIVKIYAIADLFVFV</sequence>
<dbReference type="WBParaSite" id="PgR090_g016_t03">
    <property type="protein sequence ID" value="PgR090_g016_t03"/>
    <property type="gene ID" value="PgR090_g016"/>
</dbReference>
<dbReference type="Pfam" id="PF18014">
    <property type="entry name" value="Acetyltransf_18"/>
    <property type="match status" value="1"/>
</dbReference>
<evidence type="ECO:0000259" key="1">
    <source>
        <dbReference type="PROSITE" id="PS51186"/>
    </source>
</evidence>
<name>A0A915C688_PARUN</name>
<dbReference type="InterPro" id="IPR016181">
    <property type="entry name" value="Acyl_CoA_acyltransferase"/>
</dbReference>
<organism evidence="2 3">
    <name type="scientific">Parascaris univalens</name>
    <name type="common">Nematode worm</name>
    <dbReference type="NCBI Taxonomy" id="6257"/>
    <lineage>
        <taxon>Eukaryota</taxon>
        <taxon>Metazoa</taxon>
        <taxon>Ecdysozoa</taxon>
        <taxon>Nematoda</taxon>
        <taxon>Chromadorea</taxon>
        <taxon>Rhabditida</taxon>
        <taxon>Spirurina</taxon>
        <taxon>Ascaridomorpha</taxon>
        <taxon>Ascaridoidea</taxon>
        <taxon>Ascarididae</taxon>
        <taxon>Parascaris</taxon>
    </lineage>
</organism>
<dbReference type="InterPro" id="IPR052729">
    <property type="entry name" value="Acyl/Acetyltrans_Enzymes"/>
</dbReference>
<proteinExistence type="predicted"/>
<evidence type="ECO:0000313" key="4">
    <source>
        <dbReference type="WBParaSite" id="PgR090_g016_t03"/>
    </source>
</evidence>
<dbReference type="CDD" id="cd04301">
    <property type="entry name" value="NAT_SF"/>
    <property type="match status" value="1"/>
</dbReference>
<dbReference type="PANTHER" id="PTHR47237:SF1">
    <property type="entry name" value="SLL0310 PROTEIN"/>
    <property type="match status" value="1"/>
</dbReference>
<accession>A0A915C688</accession>
<dbReference type="PROSITE" id="PS51186">
    <property type="entry name" value="GNAT"/>
    <property type="match status" value="1"/>
</dbReference>
<dbReference type="SUPFAM" id="SSF55729">
    <property type="entry name" value="Acyl-CoA N-acyltransferases (Nat)"/>
    <property type="match status" value="1"/>
</dbReference>
<dbReference type="Proteomes" id="UP000887569">
    <property type="component" value="Unplaced"/>
</dbReference>
<evidence type="ECO:0000313" key="2">
    <source>
        <dbReference type="Proteomes" id="UP000887569"/>
    </source>
</evidence>